<gene>
    <name evidence="9" type="ORF">H8730_07440</name>
</gene>
<dbReference type="Pfam" id="PF01569">
    <property type="entry name" value="PAP2"/>
    <property type="match status" value="1"/>
</dbReference>
<dbReference type="GO" id="GO:0005886">
    <property type="term" value="C:plasma membrane"/>
    <property type="evidence" value="ECO:0007669"/>
    <property type="project" value="UniProtKB-SubCell"/>
</dbReference>
<keyword evidence="2" id="KW-1003">Cell membrane</keyword>
<dbReference type="Gene3D" id="1.20.144.10">
    <property type="entry name" value="Phosphatidic acid phosphatase type 2/haloperoxidase"/>
    <property type="match status" value="1"/>
</dbReference>
<name>A0A926DU88_9FIRM</name>
<accession>A0A926DU88</accession>
<dbReference type="SMART" id="SM00014">
    <property type="entry name" value="acidPPc"/>
    <property type="match status" value="1"/>
</dbReference>
<comment type="subcellular location">
    <subcellularLocation>
        <location evidence="1">Cell membrane</location>
        <topology evidence="1">Multi-pass membrane protein</topology>
    </subcellularLocation>
</comment>
<evidence type="ECO:0000256" key="5">
    <source>
        <dbReference type="ARBA" id="ARBA00022989"/>
    </source>
</evidence>
<evidence type="ECO:0000259" key="8">
    <source>
        <dbReference type="SMART" id="SM00014"/>
    </source>
</evidence>
<organism evidence="9 10">
    <name type="scientific">Bianquea renquensis</name>
    <dbReference type="NCBI Taxonomy" id="2763661"/>
    <lineage>
        <taxon>Bacteria</taxon>
        <taxon>Bacillati</taxon>
        <taxon>Bacillota</taxon>
        <taxon>Clostridia</taxon>
        <taxon>Eubacteriales</taxon>
        <taxon>Bianqueaceae</taxon>
        <taxon>Bianquea</taxon>
    </lineage>
</organism>
<comment type="caution">
    <text evidence="9">The sequence shown here is derived from an EMBL/GenBank/DDBJ whole genome shotgun (WGS) entry which is preliminary data.</text>
</comment>
<sequence length="173" mass="19002">MRSMRWIQTVDNQILGFIQNHIRCRFLDRVMPVLTSLGNGGAIWLIITAVWLARAGTRRMGFLLLAVLLVCVAVGNFGIKLVAARKRPCHTDTEFELLINRPSDFSFPSCHTMSSFGAAGVIVSIYPLWGIAALALAAVIGFSRLYLYVHYPSDVVAGLVLGLLAAGFIVYFV</sequence>
<feature type="domain" description="Phosphatidic acid phosphatase type 2/haloperoxidase" evidence="8">
    <location>
        <begin position="63"/>
        <end position="170"/>
    </location>
</feature>
<evidence type="ECO:0000313" key="10">
    <source>
        <dbReference type="Proteomes" id="UP000657006"/>
    </source>
</evidence>
<keyword evidence="3 7" id="KW-0812">Transmembrane</keyword>
<keyword evidence="6 7" id="KW-0472">Membrane</keyword>
<reference evidence="9" key="1">
    <citation type="submission" date="2020-08" db="EMBL/GenBank/DDBJ databases">
        <title>Genome public.</title>
        <authorList>
            <person name="Liu C."/>
            <person name="Sun Q."/>
        </authorList>
    </citation>
    <scope>NUCLEOTIDE SEQUENCE</scope>
    <source>
        <strain evidence="9">NSJ-32</strain>
    </source>
</reference>
<evidence type="ECO:0000256" key="4">
    <source>
        <dbReference type="ARBA" id="ARBA00022801"/>
    </source>
</evidence>
<evidence type="ECO:0000256" key="2">
    <source>
        <dbReference type="ARBA" id="ARBA00022475"/>
    </source>
</evidence>
<dbReference type="SUPFAM" id="SSF48317">
    <property type="entry name" value="Acid phosphatase/Vanadium-dependent haloperoxidase"/>
    <property type="match status" value="1"/>
</dbReference>
<feature type="transmembrane region" description="Helical" evidence="7">
    <location>
        <begin position="33"/>
        <end position="54"/>
    </location>
</feature>
<dbReference type="PANTHER" id="PTHR14969">
    <property type="entry name" value="SPHINGOSINE-1-PHOSPHATE PHOSPHOHYDROLASE"/>
    <property type="match status" value="1"/>
</dbReference>
<evidence type="ECO:0000256" key="3">
    <source>
        <dbReference type="ARBA" id="ARBA00022692"/>
    </source>
</evidence>
<keyword evidence="5 7" id="KW-1133">Transmembrane helix</keyword>
<keyword evidence="10" id="KW-1185">Reference proteome</keyword>
<evidence type="ECO:0000256" key="6">
    <source>
        <dbReference type="ARBA" id="ARBA00023136"/>
    </source>
</evidence>
<dbReference type="PANTHER" id="PTHR14969:SF62">
    <property type="entry name" value="DECAPRENYLPHOSPHORYL-5-PHOSPHORIBOSE PHOSPHATASE RV3807C-RELATED"/>
    <property type="match status" value="1"/>
</dbReference>
<evidence type="ECO:0000256" key="7">
    <source>
        <dbReference type="SAM" id="Phobius"/>
    </source>
</evidence>
<dbReference type="InterPro" id="IPR036938">
    <property type="entry name" value="PAP2/HPO_sf"/>
</dbReference>
<dbReference type="RefSeq" id="WP_177715971.1">
    <property type="nucleotide sequence ID" value="NZ_JACRSQ010000008.1"/>
</dbReference>
<keyword evidence="4" id="KW-0378">Hydrolase</keyword>
<proteinExistence type="predicted"/>
<dbReference type="AlphaFoldDB" id="A0A926DU88"/>
<dbReference type="EMBL" id="JACRSQ010000008">
    <property type="protein sequence ID" value="MBC8543375.1"/>
    <property type="molecule type" value="Genomic_DNA"/>
</dbReference>
<evidence type="ECO:0000256" key="1">
    <source>
        <dbReference type="ARBA" id="ARBA00004651"/>
    </source>
</evidence>
<feature type="transmembrane region" description="Helical" evidence="7">
    <location>
        <begin position="116"/>
        <end position="143"/>
    </location>
</feature>
<dbReference type="Proteomes" id="UP000657006">
    <property type="component" value="Unassembled WGS sequence"/>
</dbReference>
<dbReference type="InterPro" id="IPR000326">
    <property type="entry name" value="PAP2/HPO"/>
</dbReference>
<feature type="transmembrane region" description="Helical" evidence="7">
    <location>
        <begin position="60"/>
        <end position="79"/>
    </location>
</feature>
<feature type="transmembrane region" description="Helical" evidence="7">
    <location>
        <begin position="155"/>
        <end position="172"/>
    </location>
</feature>
<protein>
    <submittedName>
        <fullName evidence="9">Phosphatase PAP2 family protein</fullName>
    </submittedName>
</protein>
<dbReference type="GO" id="GO:0016787">
    <property type="term" value="F:hydrolase activity"/>
    <property type="evidence" value="ECO:0007669"/>
    <property type="project" value="UniProtKB-KW"/>
</dbReference>
<evidence type="ECO:0000313" key="9">
    <source>
        <dbReference type="EMBL" id="MBC8543375.1"/>
    </source>
</evidence>